<evidence type="ECO:0000313" key="5">
    <source>
        <dbReference type="Proteomes" id="UP000006727"/>
    </source>
</evidence>
<dbReference type="InterPro" id="IPR002182">
    <property type="entry name" value="NB-ARC"/>
</dbReference>
<dbReference type="Pfam" id="PF00931">
    <property type="entry name" value="NB-ARC"/>
    <property type="match status" value="1"/>
</dbReference>
<gene>
    <name evidence="3" type="ORF">PHYPA_018125</name>
</gene>
<dbReference type="PROSITE" id="PS50011">
    <property type="entry name" value="PROTEIN_KINASE_DOM"/>
    <property type="match status" value="1"/>
</dbReference>
<evidence type="ECO:0000256" key="1">
    <source>
        <dbReference type="ARBA" id="ARBA00008171"/>
    </source>
</evidence>
<dbReference type="InterPro" id="IPR027417">
    <property type="entry name" value="P-loop_NTPase"/>
</dbReference>
<dbReference type="Gramene" id="Pp3c14_6750V3.1">
    <property type="protein sequence ID" value="Pp3c14_6750V3.1"/>
    <property type="gene ID" value="Pp3c14_6750"/>
</dbReference>
<dbReference type="PANTHER" id="PTHR44329">
    <property type="entry name" value="SERINE/THREONINE-PROTEIN KINASE TNNI3K-RELATED"/>
    <property type="match status" value="1"/>
</dbReference>
<evidence type="ECO:0000313" key="4">
    <source>
        <dbReference type="EnsemblPlants" id="Pp3c14_6750V3.1"/>
    </source>
</evidence>
<dbReference type="InterPro" id="IPR000719">
    <property type="entry name" value="Prot_kinase_dom"/>
</dbReference>
<accession>A0A2K1JGN3</accession>
<reference evidence="4" key="3">
    <citation type="submission" date="2020-12" db="UniProtKB">
        <authorList>
            <consortium name="EnsemblPlants"/>
        </authorList>
    </citation>
    <scope>IDENTIFICATION</scope>
</reference>
<dbReference type="EnsemblPlants" id="Pp3c14_6750V3.1">
    <property type="protein sequence ID" value="Pp3c14_6750V3.1"/>
    <property type="gene ID" value="Pp3c14_6750"/>
</dbReference>
<keyword evidence="5" id="KW-1185">Reference proteome</keyword>
<dbReference type="SUPFAM" id="SSF56112">
    <property type="entry name" value="Protein kinase-like (PK-like)"/>
    <property type="match status" value="1"/>
</dbReference>
<dbReference type="PaxDb" id="3218-PP1S409_7V6.1"/>
<dbReference type="InterPro" id="IPR011009">
    <property type="entry name" value="Kinase-like_dom_sf"/>
</dbReference>
<dbReference type="Gene3D" id="3.30.200.20">
    <property type="entry name" value="Phosphorylase Kinase, domain 1"/>
    <property type="match status" value="1"/>
</dbReference>
<dbReference type="AlphaFoldDB" id="A0A2K1JGN3"/>
<reference evidence="3 5" key="2">
    <citation type="journal article" date="2018" name="Plant J.">
        <title>The Physcomitrella patens chromosome-scale assembly reveals moss genome structure and evolution.</title>
        <authorList>
            <person name="Lang D."/>
            <person name="Ullrich K.K."/>
            <person name="Murat F."/>
            <person name="Fuchs J."/>
            <person name="Jenkins J."/>
            <person name="Haas F.B."/>
            <person name="Piednoel M."/>
            <person name="Gundlach H."/>
            <person name="Van Bel M."/>
            <person name="Meyberg R."/>
            <person name="Vives C."/>
            <person name="Morata J."/>
            <person name="Symeonidi A."/>
            <person name="Hiss M."/>
            <person name="Muchero W."/>
            <person name="Kamisugi Y."/>
            <person name="Saleh O."/>
            <person name="Blanc G."/>
            <person name="Decker E.L."/>
            <person name="van Gessel N."/>
            <person name="Grimwood J."/>
            <person name="Hayes R.D."/>
            <person name="Graham S.W."/>
            <person name="Gunter L.E."/>
            <person name="McDaniel S.F."/>
            <person name="Hoernstein S.N.W."/>
            <person name="Larsson A."/>
            <person name="Li F.W."/>
            <person name="Perroud P.F."/>
            <person name="Phillips J."/>
            <person name="Ranjan P."/>
            <person name="Rokshar D.S."/>
            <person name="Rothfels C.J."/>
            <person name="Schneider L."/>
            <person name="Shu S."/>
            <person name="Stevenson D.W."/>
            <person name="Thummler F."/>
            <person name="Tillich M."/>
            <person name="Villarreal Aguilar J.C."/>
            <person name="Widiez T."/>
            <person name="Wong G.K."/>
            <person name="Wymore A."/>
            <person name="Zhang Y."/>
            <person name="Zimmer A.D."/>
            <person name="Quatrano R.S."/>
            <person name="Mayer K.F.X."/>
            <person name="Goodstein D."/>
            <person name="Casacuberta J.M."/>
            <person name="Vandepoele K."/>
            <person name="Reski R."/>
            <person name="Cuming A.C."/>
            <person name="Tuskan G.A."/>
            <person name="Maumus F."/>
            <person name="Salse J."/>
            <person name="Schmutz J."/>
            <person name="Rensing S.A."/>
        </authorList>
    </citation>
    <scope>NUCLEOTIDE SEQUENCE [LARGE SCALE GENOMIC DNA]</scope>
    <source>
        <strain evidence="4 5">cv. Gransden 2004</strain>
    </source>
</reference>
<dbReference type="InterPro" id="IPR001245">
    <property type="entry name" value="Ser-Thr/Tyr_kinase_cat_dom"/>
</dbReference>
<dbReference type="SUPFAM" id="SSF52540">
    <property type="entry name" value="P-loop containing nucleoside triphosphate hydrolases"/>
    <property type="match status" value="1"/>
</dbReference>
<protein>
    <recommendedName>
        <fullName evidence="2">Protein kinase domain-containing protein</fullName>
    </recommendedName>
</protein>
<evidence type="ECO:0000313" key="3">
    <source>
        <dbReference type="EMBL" id="PNR40722.1"/>
    </source>
</evidence>
<proteinExistence type="inferred from homology"/>
<dbReference type="EMBL" id="ABEU02000014">
    <property type="protein sequence ID" value="PNR40722.1"/>
    <property type="molecule type" value="Genomic_DNA"/>
</dbReference>
<feature type="domain" description="Protein kinase" evidence="2">
    <location>
        <begin position="4"/>
        <end position="246"/>
    </location>
</feature>
<dbReference type="GO" id="GO:0005524">
    <property type="term" value="F:ATP binding"/>
    <property type="evidence" value="ECO:0007669"/>
    <property type="project" value="InterPro"/>
</dbReference>
<dbReference type="Gene3D" id="3.40.50.300">
    <property type="entry name" value="P-loop containing nucleotide triphosphate hydrolases"/>
    <property type="match status" value="1"/>
</dbReference>
<sequence>MKSLTISKCIKKGSCGEVYKLKWLGLVCATKKIDVELDKMFIKEVSILRSLSHPNLIIYYFAMKGSANESIESIVTKDKKEYLYIEMELMQNNLSNMLEVEKETMVMNKITQHAIVKVIDFGMSKIEVGRNPKAIEKNYIYGSLNYMAPKAMRNKFQIMAICHFKADVYSFAMICSKILSKKDPFHDICDMKEILERIEKGERPNLPSNCDDLIELIQECWRLNPLHRPKFANICERLKLLKKKYLVGIGIANAPKFEAAKNNYHQNIEFQQIHIGLPFVDIFEEEIFGRAQYLLQIKEQCAIKVKALYLVGIGGIDKTTIAKAILTSLKDIYNASCFVECIESGGDCYTTSCNILEQFKVKSKPKDVKEAQKMLKSFLEENKTILVFDNVKN</sequence>
<dbReference type="Gene3D" id="1.10.510.10">
    <property type="entry name" value="Transferase(Phosphotransferase) domain 1"/>
    <property type="match status" value="1"/>
</dbReference>
<dbReference type="GO" id="GO:0004672">
    <property type="term" value="F:protein kinase activity"/>
    <property type="evidence" value="ECO:0007669"/>
    <property type="project" value="InterPro"/>
</dbReference>
<evidence type="ECO:0000259" key="2">
    <source>
        <dbReference type="PROSITE" id="PS50011"/>
    </source>
</evidence>
<dbReference type="Pfam" id="PF07714">
    <property type="entry name" value="PK_Tyr_Ser-Thr"/>
    <property type="match status" value="1"/>
</dbReference>
<dbReference type="PANTHER" id="PTHR44329:SF260">
    <property type="entry name" value="PROTEIN KINASE DOMAIN-CONTAINING PROTEIN"/>
    <property type="match status" value="1"/>
</dbReference>
<name>A0A2K1JGN3_PHYPA</name>
<dbReference type="InterPro" id="IPR051681">
    <property type="entry name" value="Ser/Thr_Kinases-Pseudokinases"/>
</dbReference>
<organism evidence="3">
    <name type="scientific">Physcomitrium patens</name>
    <name type="common">Spreading-leaved earth moss</name>
    <name type="synonym">Physcomitrella patens</name>
    <dbReference type="NCBI Taxonomy" id="3218"/>
    <lineage>
        <taxon>Eukaryota</taxon>
        <taxon>Viridiplantae</taxon>
        <taxon>Streptophyta</taxon>
        <taxon>Embryophyta</taxon>
        <taxon>Bryophyta</taxon>
        <taxon>Bryophytina</taxon>
        <taxon>Bryopsida</taxon>
        <taxon>Funariidae</taxon>
        <taxon>Funariales</taxon>
        <taxon>Funariaceae</taxon>
        <taxon>Physcomitrium</taxon>
    </lineage>
</organism>
<dbReference type="Proteomes" id="UP000006727">
    <property type="component" value="Chromosome 14"/>
</dbReference>
<reference evidence="3 5" key="1">
    <citation type="journal article" date="2008" name="Science">
        <title>The Physcomitrella genome reveals evolutionary insights into the conquest of land by plants.</title>
        <authorList>
            <person name="Rensing S."/>
            <person name="Lang D."/>
            <person name="Zimmer A."/>
            <person name="Terry A."/>
            <person name="Salamov A."/>
            <person name="Shapiro H."/>
            <person name="Nishiyama T."/>
            <person name="Perroud P.-F."/>
            <person name="Lindquist E."/>
            <person name="Kamisugi Y."/>
            <person name="Tanahashi T."/>
            <person name="Sakakibara K."/>
            <person name="Fujita T."/>
            <person name="Oishi K."/>
            <person name="Shin-I T."/>
            <person name="Kuroki Y."/>
            <person name="Toyoda A."/>
            <person name="Suzuki Y."/>
            <person name="Hashimoto A."/>
            <person name="Yamaguchi K."/>
            <person name="Sugano A."/>
            <person name="Kohara Y."/>
            <person name="Fujiyama A."/>
            <person name="Anterola A."/>
            <person name="Aoki S."/>
            <person name="Ashton N."/>
            <person name="Barbazuk W.B."/>
            <person name="Barker E."/>
            <person name="Bennetzen J."/>
            <person name="Bezanilla M."/>
            <person name="Blankenship R."/>
            <person name="Cho S.H."/>
            <person name="Dutcher S."/>
            <person name="Estelle M."/>
            <person name="Fawcett J.A."/>
            <person name="Gundlach H."/>
            <person name="Hanada K."/>
            <person name="Heyl A."/>
            <person name="Hicks K.A."/>
            <person name="Hugh J."/>
            <person name="Lohr M."/>
            <person name="Mayer K."/>
            <person name="Melkozernov A."/>
            <person name="Murata T."/>
            <person name="Nelson D."/>
            <person name="Pils B."/>
            <person name="Prigge M."/>
            <person name="Reiss B."/>
            <person name="Renner T."/>
            <person name="Rombauts S."/>
            <person name="Rushton P."/>
            <person name="Sanderfoot A."/>
            <person name="Schween G."/>
            <person name="Shiu S.-H."/>
            <person name="Stueber K."/>
            <person name="Theodoulou F.L."/>
            <person name="Tu H."/>
            <person name="Van de Peer Y."/>
            <person name="Verrier P.J."/>
            <person name="Waters E."/>
            <person name="Wood A."/>
            <person name="Yang L."/>
            <person name="Cove D."/>
            <person name="Cuming A."/>
            <person name="Hasebe M."/>
            <person name="Lucas S."/>
            <person name="Mishler D.B."/>
            <person name="Reski R."/>
            <person name="Grigoriev I."/>
            <person name="Quatrano R.S."/>
            <person name="Boore J.L."/>
        </authorList>
    </citation>
    <scope>NUCLEOTIDE SEQUENCE [LARGE SCALE GENOMIC DNA]</scope>
    <source>
        <strain evidence="4 5">cv. Gransden 2004</strain>
    </source>
</reference>
<comment type="similarity">
    <text evidence="1">Belongs to the protein kinase superfamily. TKL Ser/Thr protein kinase family. ROCO subfamily.</text>
</comment>